<accession>A0A0D0AXR8</accession>
<feature type="region of interest" description="Disordered" evidence="1">
    <location>
        <begin position="318"/>
        <end position="351"/>
    </location>
</feature>
<organism evidence="2 3">
    <name type="scientific">Collybiopsis luxurians FD-317 M1</name>
    <dbReference type="NCBI Taxonomy" id="944289"/>
    <lineage>
        <taxon>Eukaryota</taxon>
        <taxon>Fungi</taxon>
        <taxon>Dikarya</taxon>
        <taxon>Basidiomycota</taxon>
        <taxon>Agaricomycotina</taxon>
        <taxon>Agaricomycetes</taxon>
        <taxon>Agaricomycetidae</taxon>
        <taxon>Agaricales</taxon>
        <taxon>Marasmiineae</taxon>
        <taxon>Omphalotaceae</taxon>
        <taxon>Collybiopsis</taxon>
        <taxon>Collybiopsis luxurians</taxon>
    </lineage>
</organism>
<dbReference type="AlphaFoldDB" id="A0A0D0AXR8"/>
<proteinExistence type="predicted"/>
<sequence length="351" mass="37667">MTQFYHTPPHQTCLTSTTTKLTLGIPEPQTPELAIYTHPRIHSYPSPHLPKVIAKWRVATVSGSLLIILHSGVYRHGEECTVSAALFPPPSSDSALDPDDDDDGDDDEETDDEADGPADAVTRCTTLIPLALSARTLAPVIALAARNQLLTTLLVRCFISFTLIQTQMVGRDKGGEDDVDVSEGKEPVGAPAPAFSLFTERPDLPSHSRLTSLSTTLHSTPTLPFPITDNQFNDNPESTALGRSVLSVLLLFHSPDSDSGSDDDDGDEASAAVANPDEGTVVIAQPLSPSPSLSVLTLVPFFVFVVKTDPLIALIVRPSTPPPLRPHPSAGRLEGTKAERKTLEQIKARNR</sequence>
<feature type="compositionally biased region" description="Acidic residues" evidence="1">
    <location>
        <begin position="96"/>
        <end position="116"/>
    </location>
</feature>
<dbReference type="EMBL" id="KN834806">
    <property type="protein sequence ID" value="KIK55410.1"/>
    <property type="molecule type" value="Genomic_DNA"/>
</dbReference>
<protein>
    <submittedName>
        <fullName evidence="2">Uncharacterized protein</fullName>
    </submittedName>
</protein>
<dbReference type="Proteomes" id="UP000053593">
    <property type="component" value="Unassembled WGS sequence"/>
</dbReference>
<name>A0A0D0AXR8_9AGAR</name>
<evidence type="ECO:0000256" key="1">
    <source>
        <dbReference type="SAM" id="MobiDB-lite"/>
    </source>
</evidence>
<dbReference type="HOGENOM" id="CLU_790016_0_0_1"/>
<feature type="compositionally biased region" description="Basic and acidic residues" evidence="1">
    <location>
        <begin position="172"/>
        <end position="186"/>
    </location>
</feature>
<gene>
    <name evidence="2" type="ORF">GYMLUDRAFT_248662</name>
</gene>
<keyword evidence="3" id="KW-1185">Reference proteome</keyword>
<evidence type="ECO:0000313" key="3">
    <source>
        <dbReference type="Proteomes" id="UP000053593"/>
    </source>
</evidence>
<evidence type="ECO:0000313" key="2">
    <source>
        <dbReference type="EMBL" id="KIK55410.1"/>
    </source>
</evidence>
<feature type="compositionally biased region" description="Basic and acidic residues" evidence="1">
    <location>
        <begin position="334"/>
        <end position="351"/>
    </location>
</feature>
<feature type="region of interest" description="Disordered" evidence="1">
    <location>
        <begin position="172"/>
        <end position="203"/>
    </location>
</feature>
<feature type="region of interest" description="Disordered" evidence="1">
    <location>
        <begin position="85"/>
        <end position="120"/>
    </location>
</feature>
<reference evidence="2 3" key="1">
    <citation type="submission" date="2014-04" db="EMBL/GenBank/DDBJ databases">
        <title>Evolutionary Origins and Diversification of the Mycorrhizal Mutualists.</title>
        <authorList>
            <consortium name="DOE Joint Genome Institute"/>
            <consortium name="Mycorrhizal Genomics Consortium"/>
            <person name="Kohler A."/>
            <person name="Kuo A."/>
            <person name="Nagy L.G."/>
            <person name="Floudas D."/>
            <person name="Copeland A."/>
            <person name="Barry K.W."/>
            <person name="Cichocki N."/>
            <person name="Veneault-Fourrey C."/>
            <person name="LaButti K."/>
            <person name="Lindquist E.A."/>
            <person name="Lipzen A."/>
            <person name="Lundell T."/>
            <person name="Morin E."/>
            <person name="Murat C."/>
            <person name="Riley R."/>
            <person name="Ohm R."/>
            <person name="Sun H."/>
            <person name="Tunlid A."/>
            <person name="Henrissat B."/>
            <person name="Grigoriev I.V."/>
            <person name="Hibbett D.S."/>
            <person name="Martin F."/>
        </authorList>
    </citation>
    <scope>NUCLEOTIDE SEQUENCE [LARGE SCALE GENOMIC DNA]</scope>
    <source>
        <strain evidence="2 3">FD-317 M1</strain>
    </source>
</reference>